<evidence type="ECO:0000313" key="7">
    <source>
        <dbReference type="EMBL" id="ELU03011.1"/>
    </source>
</evidence>
<feature type="domain" description="U1-type" evidence="6">
    <location>
        <begin position="362"/>
        <end position="395"/>
    </location>
</feature>
<dbReference type="HOGENOM" id="CLU_501772_0_0_1"/>
<accession>R7UA80</accession>
<dbReference type="PANTHER" id="PTHR45762">
    <property type="entry name" value="ZINC FINGER RNA-BINDING PROTEIN"/>
    <property type="match status" value="1"/>
</dbReference>
<gene>
    <name evidence="7" type="ORF">CAPTEDRAFT_201832</name>
</gene>
<feature type="region of interest" description="Disordered" evidence="4">
    <location>
        <begin position="436"/>
        <end position="481"/>
    </location>
</feature>
<name>R7UA80_CAPTE</name>
<keyword evidence="3" id="KW-0862">Zinc</keyword>
<dbReference type="Pfam" id="PF12171">
    <property type="entry name" value="zf-C2H2_jaz"/>
    <property type="match status" value="1"/>
</dbReference>
<dbReference type="InterPro" id="IPR036236">
    <property type="entry name" value="Znf_C2H2_sf"/>
</dbReference>
<proteinExistence type="predicted"/>
<feature type="domain" description="C2H2-type" evidence="5">
    <location>
        <begin position="63"/>
        <end position="87"/>
    </location>
</feature>
<dbReference type="EMBL" id="AMQN01008600">
    <property type="status" value="NOT_ANNOTATED_CDS"/>
    <property type="molecule type" value="Genomic_DNA"/>
</dbReference>
<dbReference type="SUPFAM" id="SSF57667">
    <property type="entry name" value="beta-beta-alpha zinc fingers"/>
    <property type="match status" value="3"/>
</dbReference>
<dbReference type="GO" id="GO:0003725">
    <property type="term" value="F:double-stranded RNA binding"/>
    <property type="evidence" value="ECO:0007669"/>
    <property type="project" value="TreeGrafter"/>
</dbReference>
<feature type="domain" description="C2H2-type" evidence="5">
    <location>
        <begin position="120"/>
        <end position="144"/>
    </location>
</feature>
<dbReference type="EnsemblMetazoa" id="CapteT201832">
    <property type="protein sequence ID" value="CapteP201832"/>
    <property type="gene ID" value="CapteG201832"/>
</dbReference>
<dbReference type="PANTHER" id="PTHR45762:SF3">
    <property type="entry name" value="ZINC-FINGER PROTEIN AT 72D, ISOFORM B"/>
    <property type="match status" value="1"/>
</dbReference>
<evidence type="ECO:0000259" key="6">
    <source>
        <dbReference type="SMART" id="SM00451"/>
    </source>
</evidence>
<evidence type="ECO:0000256" key="1">
    <source>
        <dbReference type="ARBA" id="ARBA00022723"/>
    </source>
</evidence>
<evidence type="ECO:0000256" key="2">
    <source>
        <dbReference type="ARBA" id="ARBA00022771"/>
    </source>
</evidence>
<dbReference type="InterPro" id="IPR003604">
    <property type="entry name" value="Matrin/U1-like-C_Znf_C2H2"/>
</dbReference>
<evidence type="ECO:0000313" key="9">
    <source>
        <dbReference type="Proteomes" id="UP000014760"/>
    </source>
</evidence>
<keyword evidence="9" id="KW-1185">Reference proteome</keyword>
<organism evidence="7">
    <name type="scientific">Capitella teleta</name>
    <name type="common">Polychaete worm</name>
    <dbReference type="NCBI Taxonomy" id="283909"/>
    <lineage>
        <taxon>Eukaryota</taxon>
        <taxon>Metazoa</taxon>
        <taxon>Spiralia</taxon>
        <taxon>Lophotrochozoa</taxon>
        <taxon>Annelida</taxon>
        <taxon>Polychaeta</taxon>
        <taxon>Sedentaria</taxon>
        <taxon>Scolecida</taxon>
        <taxon>Capitellidae</taxon>
        <taxon>Capitella</taxon>
    </lineage>
</organism>
<dbReference type="SMART" id="SM00451">
    <property type="entry name" value="ZnF_U1"/>
    <property type="match status" value="4"/>
</dbReference>
<dbReference type="GO" id="GO:0071011">
    <property type="term" value="C:precatalytic spliceosome"/>
    <property type="evidence" value="ECO:0007669"/>
    <property type="project" value="TreeGrafter"/>
</dbReference>
<dbReference type="Gene3D" id="3.30.160.60">
    <property type="entry name" value="Classic Zinc Finger"/>
    <property type="match status" value="1"/>
</dbReference>
<evidence type="ECO:0000256" key="4">
    <source>
        <dbReference type="SAM" id="MobiDB-lite"/>
    </source>
</evidence>
<feature type="domain" description="U1-type" evidence="6">
    <location>
        <begin position="60"/>
        <end position="94"/>
    </location>
</feature>
<sequence>MSGFPCEYPYKPLSVKYDAYRTHPQPQYRQEVNGAHEERYDYDHTQPQSSFAAACSETPPKPFYCFICKFDCGNELAFRNHGLSLVHKQNVEKKGPQQFTSDMLIQERDPTPKHLLTPEFYCKTCDITTTSQMLFVVHQNSDRHKQFCFITERESAEESARYSYSFYILLEHHVPFKGIPSQPYRAPPEASYERPMGQKYAQDEHYSSYSRDEPTISFQNSDSHFSAHHFPSRGQVCREPIQDEPRFTHEDTYVEQRANRTQPPEWRERKSDPKFFCKNCDLQLVNLTSWKLHMNGARHAKKLRKIEELRKAALVTQKVELPLDPKSNKSAMQIIFDKHEEPIIGLKYVTEYRRKRPNGAFEFDYWCSLCQSNCGSGNIVFHVTGSRHRLAYMKERHMHYFTLVLHSGDKKSDRTPLIKEYSMLIENDEGRGVMTVSGGPEVNGAGVKRSSADEDTSEIGRSKRMKTDVDKEQEITEEKSTDLLPTNHSKYKEPLAIDTKLVSKYLRNFQIWTEEEATFAVEATKILSQKLLAYNQTKAKNKT</sequence>
<dbReference type="GO" id="GO:0003727">
    <property type="term" value="F:single-stranded RNA binding"/>
    <property type="evidence" value="ECO:0007669"/>
    <property type="project" value="TreeGrafter"/>
</dbReference>
<protein>
    <recommendedName>
        <fullName evidence="10">C2H2-type domain-containing protein</fullName>
    </recommendedName>
</protein>
<keyword evidence="2" id="KW-0863">Zinc-finger</keyword>
<reference evidence="8" key="3">
    <citation type="submission" date="2015-06" db="UniProtKB">
        <authorList>
            <consortium name="EnsemblMetazoa"/>
        </authorList>
    </citation>
    <scope>IDENTIFICATION</scope>
</reference>
<dbReference type="AlphaFoldDB" id="R7UA80"/>
<evidence type="ECO:0000259" key="5">
    <source>
        <dbReference type="SMART" id="SM00355"/>
    </source>
</evidence>
<dbReference type="InterPro" id="IPR013087">
    <property type="entry name" value="Znf_C2H2_type"/>
</dbReference>
<feature type="compositionally biased region" description="Basic and acidic residues" evidence="4">
    <location>
        <begin position="458"/>
        <end position="481"/>
    </location>
</feature>
<dbReference type="GO" id="GO:0008270">
    <property type="term" value="F:zinc ion binding"/>
    <property type="evidence" value="ECO:0007669"/>
    <property type="project" value="UniProtKB-KW"/>
</dbReference>
<keyword evidence="1" id="KW-0479">Metal-binding</keyword>
<dbReference type="STRING" id="283909.R7UA80"/>
<feature type="domain" description="U1-type" evidence="6">
    <location>
        <begin position="272"/>
        <end position="306"/>
    </location>
</feature>
<evidence type="ECO:0008006" key="10">
    <source>
        <dbReference type="Google" id="ProtNLM"/>
    </source>
</evidence>
<evidence type="ECO:0000256" key="3">
    <source>
        <dbReference type="ARBA" id="ARBA00022833"/>
    </source>
</evidence>
<reference evidence="9" key="1">
    <citation type="submission" date="2012-12" db="EMBL/GenBank/DDBJ databases">
        <authorList>
            <person name="Hellsten U."/>
            <person name="Grimwood J."/>
            <person name="Chapman J.A."/>
            <person name="Shapiro H."/>
            <person name="Aerts A."/>
            <person name="Otillar R.P."/>
            <person name="Terry A.Y."/>
            <person name="Boore J.L."/>
            <person name="Simakov O."/>
            <person name="Marletaz F."/>
            <person name="Cho S.-J."/>
            <person name="Edsinger-Gonzales E."/>
            <person name="Havlak P."/>
            <person name="Kuo D.-H."/>
            <person name="Larsson T."/>
            <person name="Lv J."/>
            <person name="Arendt D."/>
            <person name="Savage R."/>
            <person name="Osoegawa K."/>
            <person name="de Jong P."/>
            <person name="Lindberg D.R."/>
            <person name="Seaver E.C."/>
            <person name="Weisblat D.A."/>
            <person name="Putnam N.H."/>
            <person name="Grigoriev I.V."/>
            <person name="Rokhsar D.S."/>
        </authorList>
    </citation>
    <scope>NUCLEOTIDE SEQUENCE</scope>
    <source>
        <strain evidence="9">I ESC-2004</strain>
    </source>
</reference>
<dbReference type="EMBL" id="KB303545">
    <property type="protein sequence ID" value="ELU03011.1"/>
    <property type="molecule type" value="Genomic_DNA"/>
</dbReference>
<dbReference type="OrthoDB" id="5877502at2759"/>
<dbReference type="InterPro" id="IPR022755">
    <property type="entry name" value="Znf_C2H2_jaz"/>
</dbReference>
<dbReference type="SMART" id="SM00355">
    <property type="entry name" value="ZnF_C2H2"/>
    <property type="match status" value="3"/>
</dbReference>
<dbReference type="Proteomes" id="UP000014760">
    <property type="component" value="Unassembled WGS sequence"/>
</dbReference>
<evidence type="ECO:0000313" key="8">
    <source>
        <dbReference type="EnsemblMetazoa" id="CapteP201832"/>
    </source>
</evidence>
<feature type="domain" description="C2H2-type" evidence="5">
    <location>
        <begin position="275"/>
        <end position="299"/>
    </location>
</feature>
<feature type="domain" description="U1-type" evidence="6">
    <location>
        <begin position="117"/>
        <end position="151"/>
    </location>
</feature>
<reference evidence="7 9" key="2">
    <citation type="journal article" date="2013" name="Nature">
        <title>Insights into bilaterian evolution from three spiralian genomes.</title>
        <authorList>
            <person name="Simakov O."/>
            <person name="Marletaz F."/>
            <person name="Cho S.J."/>
            <person name="Edsinger-Gonzales E."/>
            <person name="Havlak P."/>
            <person name="Hellsten U."/>
            <person name="Kuo D.H."/>
            <person name="Larsson T."/>
            <person name="Lv J."/>
            <person name="Arendt D."/>
            <person name="Savage R."/>
            <person name="Osoegawa K."/>
            <person name="de Jong P."/>
            <person name="Grimwood J."/>
            <person name="Chapman J.A."/>
            <person name="Shapiro H."/>
            <person name="Aerts A."/>
            <person name="Otillar R.P."/>
            <person name="Terry A.Y."/>
            <person name="Boore J.L."/>
            <person name="Grigoriev I.V."/>
            <person name="Lindberg D.R."/>
            <person name="Seaver E.C."/>
            <person name="Weisblat D.A."/>
            <person name="Putnam N.H."/>
            <person name="Rokhsar D.S."/>
        </authorList>
    </citation>
    <scope>NUCLEOTIDE SEQUENCE</scope>
    <source>
        <strain evidence="7 9">I ESC-2004</strain>
    </source>
</reference>